<dbReference type="GO" id="GO:0005886">
    <property type="term" value="C:plasma membrane"/>
    <property type="evidence" value="ECO:0007669"/>
    <property type="project" value="UniProtKB-SubCell"/>
</dbReference>
<dbReference type="CDD" id="cd06261">
    <property type="entry name" value="TM_PBP2"/>
    <property type="match status" value="1"/>
</dbReference>
<keyword evidence="3" id="KW-1003">Cell membrane</keyword>
<keyword evidence="6 7" id="KW-0472">Membrane</keyword>
<comment type="caution">
    <text evidence="10">The sequence shown here is derived from an EMBL/GenBank/DDBJ whole genome shotgun (WGS) entry which is preliminary data.</text>
</comment>
<dbReference type="EMBL" id="JABEMA010000021">
    <property type="protein sequence ID" value="NNH22118.1"/>
    <property type="molecule type" value="Genomic_DNA"/>
</dbReference>
<evidence type="ECO:0000256" key="2">
    <source>
        <dbReference type="ARBA" id="ARBA00022448"/>
    </source>
</evidence>
<evidence type="ECO:0000256" key="1">
    <source>
        <dbReference type="ARBA" id="ARBA00004651"/>
    </source>
</evidence>
<evidence type="ECO:0000256" key="6">
    <source>
        <dbReference type="ARBA" id="ARBA00023136"/>
    </source>
</evidence>
<keyword evidence="5 7" id="KW-1133">Transmembrane helix</keyword>
<feature type="transmembrane region" description="Helical" evidence="7">
    <location>
        <begin position="197"/>
        <end position="222"/>
    </location>
</feature>
<keyword evidence="2 7" id="KW-0813">Transport</keyword>
<evidence type="ECO:0000259" key="9">
    <source>
        <dbReference type="PROSITE" id="PS50928"/>
    </source>
</evidence>
<feature type="transmembrane region" description="Helical" evidence="7">
    <location>
        <begin position="84"/>
        <end position="108"/>
    </location>
</feature>
<dbReference type="SUPFAM" id="SSF161098">
    <property type="entry name" value="MetI-like"/>
    <property type="match status" value="1"/>
</dbReference>
<feature type="transmembrane region" description="Helical" evidence="7">
    <location>
        <begin position="154"/>
        <end position="176"/>
    </location>
</feature>
<evidence type="ECO:0000256" key="7">
    <source>
        <dbReference type="RuleBase" id="RU363032"/>
    </source>
</evidence>
<dbReference type="Gene3D" id="1.10.3720.10">
    <property type="entry name" value="MetI-like"/>
    <property type="match status" value="1"/>
</dbReference>
<accession>A0A849BX71</accession>
<name>A0A849BX71_9ACTN</name>
<feature type="region of interest" description="Disordered" evidence="8">
    <location>
        <begin position="1"/>
        <end position="25"/>
    </location>
</feature>
<sequence length="291" mass="31216">MSAATAARRRGEGPETGPARGPSRGSAAHRAVSYVVLVGFALLALGPVVTVVAEALSPERAADGAGLRPQNFADAWVQGRFGDYMATSALVAVVVVVAATLLSIMSGYAFGTMEFRGREVLFYLFLLGIMVPTEVVVVPLFFDLRTLGLTDTVWGIALPQVAQSVAFGTYWMRAYFRTTNRSLIEAARLDGAGPHRVLWSVLVPIGRPAITTLVLLVFMWTWNEFLIPLVMAPAGQLRTAPLGLALFQGQYTQGTSLLAAGAVLVALPVVVVYLVLQRHFIRGMLEGAVRE</sequence>
<comment type="subcellular location">
    <subcellularLocation>
        <location evidence="1 7">Cell membrane</location>
        <topology evidence="1 7">Multi-pass membrane protein</topology>
    </subcellularLocation>
</comment>
<dbReference type="GO" id="GO:0055085">
    <property type="term" value="P:transmembrane transport"/>
    <property type="evidence" value="ECO:0007669"/>
    <property type="project" value="InterPro"/>
</dbReference>
<feature type="transmembrane region" description="Helical" evidence="7">
    <location>
        <begin position="120"/>
        <end position="142"/>
    </location>
</feature>
<feature type="domain" description="ABC transmembrane type-1" evidence="9">
    <location>
        <begin position="85"/>
        <end position="276"/>
    </location>
</feature>
<feature type="transmembrane region" description="Helical" evidence="7">
    <location>
        <begin position="31"/>
        <end position="53"/>
    </location>
</feature>
<protein>
    <submittedName>
        <fullName evidence="10">Carbohydrate ABC transporter permease</fullName>
    </submittedName>
</protein>
<dbReference type="PROSITE" id="PS50928">
    <property type="entry name" value="ABC_TM1"/>
    <property type="match status" value="1"/>
</dbReference>
<dbReference type="Proteomes" id="UP000555552">
    <property type="component" value="Unassembled WGS sequence"/>
</dbReference>
<keyword evidence="4 7" id="KW-0812">Transmembrane</keyword>
<feature type="transmembrane region" description="Helical" evidence="7">
    <location>
        <begin position="257"/>
        <end position="276"/>
    </location>
</feature>
<comment type="similarity">
    <text evidence="7">Belongs to the binding-protein-dependent transport system permease family.</text>
</comment>
<dbReference type="PANTHER" id="PTHR43744:SF12">
    <property type="entry name" value="ABC TRANSPORTER PERMEASE PROTEIN MG189-RELATED"/>
    <property type="match status" value="1"/>
</dbReference>
<evidence type="ECO:0000256" key="5">
    <source>
        <dbReference type="ARBA" id="ARBA00022989"/>
    </source>
</evidence>
<evidence type="ECO:0000313" key="10">
    <source>
        <dbReference type="EMBL" id="NNH22118.1"/>
    </source>
</evidence>
<gene>
    <name evidence="10" type="ORF">HLB09_03255</name>
</gene>
<keyword evidence="11" id="KW-1185">Reference proteome</keyword>
<evidence type="ECO:0000313" key="11">
    <source>
        <dbReference type="Proteomes" id="UP000555552"/>
    </source>
</evidence>
<dbReference type="InterPro" id="IPR035906">
    <property type="entry name" value="MetI-like_sf"/>
</dbReference>
<dbReference type="AlphaFoldDB" id="A0A849BX71"/>
<reference evidence="10 11" key="1">
    <citation type="submission" date="2020-05" db="EMBL/GenBank/DDBJ databases">
        <title>MicrobeNet Type strains.</title>
        <authorList>
            <person name="Nicholson A.C."/>
        </authorList>
    </citation>
    <scope>NUCLEOTIDE SEQUENCE [LARGE SCALE GENOMIC DNA]</scope>
    <source>
        <strain evidence="10 11">JCM 14547</strain>
    </source>
</reference>
<evidence type="ECO:0000256" key="4">
    <source>
        <dbReference type="ARBA" id="ARBA00022692"/>
    </source>
</evidence>
<dbReference type="InterPro" id="IPR000515">
    <property type="entry name" value="MetI-like"/>
</dbReference>
<evidence type="ECO:0000256" key="3">
    <source>
        <dbReference type="ARBA" id="ARBA00022475"/>
    </source>
</evidence>
<evidence type="ECO:0000256" key="8">
    <source>
        <dbReference type="SAM" id="MobiDB-lite"/>
    </source>
</evidence>
<dbReference type="Pfam" id="PF00528">
    <property type="entry name" value="BPD_transp_1"/>
    <property type="match status" value="1"/>
</dbReference>
<organism evidence="10 11">
    <name type="scientific">Pseudokineococcus marinus</name>
    <dbReference type="NCBI Taxonomy" id="351215"/>
    <lineage>
        <taxon>Bacteria</taxon>
        <taxon>Bacillati</taxon>
        <taxon>Actinomycetota</taxon>
        <taxon>Actinomycetes</taxon>
        <taxon>Kineosporiales</taxon>
        <taxon>Kineosporiaceae</taxon>
        <taxon>Pseudokineococcus</taxon>
    </lineage>
</organism>
<proteinExistence type="inferred from homology"/>
<dbReference type="PANTHER" id="PTHR43744">
    <property type="entry name" value="ABC TRANSPORTER PERMEASE PROTEIN MG189-RELATED-RELATED"/>
    <property type="match status" value="1"/>
</dbReference>